<evidence type="ECO:0000256" key="2">
    <source>
        <dbReference type="ARBA" id="ARBA00022630"/>
    </source>
</evidence>
<evidence type="ECO:0000256" key="3">
    <source>
        <dbReference type="ARBA" id="ARBA00023002"/>
    </source>
</evidence>
<dbReference type="HOGENOM" id="CLU_031864_5_0_1"/>
<reference evidence="5 6" key="1">
    <citation type="submission" date="2015-01" db="EMBL/GenBank/DDBJ databases">
        <title>The Genome Sequence of Rhinocladiella mackenzie CBS 650.93.</title>
        <authorList>
            <consortium name="The Broad Institute Genomics Platform"/>
            <person name="Cuomo C."/>
            <person name="de Hoog S."/>
            <person name="Gorbushina A."/>
            <person name="Stielow B."/>
            <person name="Teixiera M."/>
            <person name="Abouelleil A."/>
            <person name="Chapman S.B."/>
            <person name="Priest M."/>
            <person name="Young S.K."/>
            <person name="Wortman J."/>
            <person name="Nusbaum C."/>
            <person name="Birren B."/>
        </authorList>
    </citation>
    <scope>NUCLEOTIDE SEQUENCE [LARGE SCALE GENOMIC DNA]</scope>
    <source>
        <strain evidence="5 6">CBS 650.93</strain>
    </source>
</reference>
<dbReference type="Gene3D" id="3.50.50.60">
    <property type="entry name" value="FAD/NAD(P)-binding domain"/>
    <property type="match status" value="2"/>
</dbReference>
<keyword evidence="6" id="KW-1185">Reference proteome</keyword>
<organism evidence="5 6">
    <name type="scientific">Rhinocladiella mackenziei CBS 650.93</name>
    <dbReference type="NCBI Taxonomy" id="1442369"/>
    <lineage>
        <taxon>Eukaryota</taxon>
        <taxon>Fungi</taxon>
        <taxon>Dikarya</taxon>
        <taxon>Ascomycota</taxon>
        <taxon>Pezizomycotina</taxon>
        <taxon>Eurotiomycetes</taxon>
        <taxon>Chaetothyriomycetidae</taxon>
        <taxon>Chaetothyriales</taxon>
        <taxon>Herpotrichiellaceae</taxon>
        <taxon>Rhinocladiella</taxon>
    </lineage>
</organism>
<evidence type="ECO:0000259" key="4">
    <source>
        <dbReference type="Pfam" id="PF07992"/>
    </source>
</evidence>
<dbReference type="PANTHER" id="PTHR48105">
    <property type="entry name" value="THIOREDOXIN REDUCTASE 1-RELATED-RELATED"/>
    <property type="match status" value="1"/>
</dbReference>
<dbReference type="GO" id="GO:0016491">
    <property type="term" value="F:oxidoreductase activity"/>
    <property type="evidence" value="ECO:0007669"/>
    <property type="project" value="UniProtKB-KW"/>
</dbReference>
<dbReference type="InterPro" id="IPR036188">
    <property type="entry name" value="FAD/NAD-bd_sf"/>
</dbReference>
<evidence type="ECO:0000313" key="5">
    <source>
        <dbReference type="EMBL" id="KIX09585.1"/>
    </source>
</evidence>
<name>A0A0D2JJI7_9EURO</name>
<keyword evidence="3" id="KW-0560">Oxidoreductase</keyword>
<dbReference type="Proteomes" id="UP000053617">
    <property type="component" value="Unassembled WGS sequence"/>
</dbReference>
<dbReference type="InterPro" id="IPR023753">
    <property type="entry name" value="FAD/NAD-binding_dom"/>
</dbReference>
<dbReference type="PRINTS" id="PR00368">
    <property type="entry name" value="FADPNR"/>
</dbReference>
<proteinExistence type="inferred from homology"/>
<dbReference type="VEuPathDB" id="FungiDB:Z518_00665"/>
<protein>
    <submittedName>
        <fullName evidence="5">Rhinocladiella mackenziei CBS 650.93 unplaced genomic scaffold supercont1.1, whole genome shotgun sequence</fullName>
    </submittedName>
</protein>
<accession>A0A0D2JJI7</accession>
<dbReference type="AlphaFoldDB" id="A0A0D2JJI7"/>
<dbReference type="GeneID" id="25288736"/>
<dbReference type="InterPro" id="IPR050097">
    <property type="entry name" value="Ferredoxin-NADP_redctase_2"/>
</dbReference>
<sequence length="331" mass="35962">MSPLLSSGPDSPQQDQVMDALIIGGGYAGLSAALSLARTTHKVALFDEHQYRNAKVDWMHTIPTWDSRDPKDYRAAVRDEILSRYDTVQFVDSRIERLEKIPDGEQKGLFAATAADGNQWVGHKVILASGLQDELLDILGYADCYTRGIFHCMVHRGIEERGCSSAGILAVAGDASAFAATHIGAQARNYTDKVTIYTHGNDELAAECRQKLLSSGFSVDSRKIERFEKSPKRAQVIIHFEGGATVTEGFLVHRPLTKLRGDFAEQLGLEKEGQALLKTKPPFYETSVPGVFAAGDVATPFKISTLCLATGAIAAAGIQAQINAMRHIIST</sequence>
<evidence type="ECO:0000313" key="6">
    <source>
        <dbReference type="Proteomes" id="UP000053617"/>
    </source>
</evidence>
<dbReference type="RefSeq" id="XP_013276721.1">
    <property type="nucleotide sequence ID" value="XM_013421267.1"/>
</dbReference>
<keyword evidence="2" id="KW-0285">Flavoprotein</keyword>
<feature type="domain" description="FAD/NAD(P)-binding" evidence="4">
    <location>
        <begin position="19"/>
        <end position="312"/>
    </location>
</feature>
<dbReference type="Pfam" id="PF07992">
    <property type="entry name" value="Pyr_redox_2"/>
    <property type="match status" value="1"/>
</dbReference>
<dbReference type="EMBL" id="KN847475">
    <property type="protein sequence ID" value="KIX09585.1"/>
    <property type="molecule type" value="Genomic_DNA"/>
</dbReference>
<dbReference type="OrthoDB" id="10260355at2759"/>
<dbReference type="GO" id="GO:0097237">
    <property type="term" value="P:cellular response to toxic substance"/>
    <property type="evidence" value="ECO:0007669"/>
    <property type="project" value="UniProtKB-ARBA"/>
</dbReference>
<comment type="similarity">
    <text evidence="1">Belongs to the class-II pyridine nucleotide-disulfide oxidoreductase family.</text>
</comment>
<dbReference type="SUPFAM" id="SSF51905">
    <property type="entry name" value="FAD/NAD(P)-binding domain"/>
    <property type="match status" value="1"/>
</dbReference>
<gene>
    <name evidence="5" type="ORF">Z518_00665</name>
</gene>
<evidence type="ECO:0000256" key="1">
    <source>
        <dbReference type="ARBA" id="ARBA00009333"/>
    </source>
</evidence>
<dbReference type="PRINTS" id="PR00469">
    <property type="entry name" value="PNDRDTASEII"/>
</dbReference>